<evidence type="ECO:0000259" key="1">
    <source>
        <dbReference type="PROSITE" id="PS50878"/>
    </source>
</evidence>
<feature type="domain" description="Reverse transcriptase" evidence="1">
    <location>
        <begin position="1"/>
        <end position="135"/>
    </location>
</feature>
<gene>
    <name evidence="2" type="ORF">PoB_002578800</name>
</gene>
<evidence type="ECO:0000313" key="2">
    <source>
        <dbReference type="EMBL" id="GFN99282.1"/>
    </source>
</evidence>
<dbReference type="InterPro" id="IPR043128">
    <property type="entry name" value="Rev_trsase/Diguanyl_cyclase"/>
</dbReference>
<keyword evidence="2" id="KW-0808">Transferase</keyword>
<dbReference type="InterPro" id="IPR052055">
    <property type="entry name" value="Hepadnavirus_pol/RT"/>
</dbReference>
<accession>A0AAV3ZXW5</accession>
<dbReference type="Proteomes" id="UP000735302">
    <property type="component" value="Unassembled WGS sequence"/>
</dbReference>
<dbReference type="Gene3D" id="3.30.70.270">
    <property type="match status" value="1"/>
</dbReference>
<keyword evidence="3" id="KW-1185">Reference proteome</keyword>
<protein>
    <submittedName>
        <fullName evidence="2">Reverse transcriptase</fullName>
    </submittedName>
</protein>
<organism evidence="2 3">
    <name type="scientific">Plakobranchus ocellatus</name>
    <dbReference type="NCBI Taxonomy" id="259542"/>
    <lineage>
        <taxon>Eukaryota</taxon>
        <taxon>Metazoa</taxon>
        <taxon>Spiralia</taxon>
        <taxon>Lophotrochozoa</taxon>
        <taxon>Mollusca</taxon>
        <taxon>Gastropoda</taxon>
        <taxon>Heterobranchia</taxon>
        <taxon>Euthyneura</taxon>
        <taxon>Panpulmonata</taxon>
        <taxon>Sacoglossa</taxon>
        <taxon>Placobranchoidea</taxon>
        <taxon>Plakobranchidae</taxon>
        <taxon>Plakobranchus</taxon>
    </lineage>
</organism>
<proteinExistence type="predicted"/>
<dbReference type="Gene3D" id="3.10.10.10">
    <property type="entry name" value="HIV Type 1 Reverse Transcriptase, subunit A, domain 1"/>
    <property type="match status" value="1"/>
</dbReference>
<dbReference type="EMBL" id="BLXT01002986">
    <property type="protein sequence ID" value="GFN99282.1"/>
    <property type="molecule type" value="Genomic_DNA"/>
</dbReference>
<dbReference type="GO" id="GO:0003964">
    <property type="term" value="F:RNA-directed DNA polymerase activity"/>
    <property type="evidence" value="ECO:0007669"/>
    <property type="project" value="UniProtKB-KW"/>
</dbReference>
<dbReference type="InterPro" id="IPR043502">
    <property type="entry name" value="DNA/RNA_pol_sf"/>
</dbReference>
<comment type="caution">
    <text evidence="2">The sequence shown here is derived from an EMBL/GenBank/DDBJ whole genome shotgun (WGS) entry which is preliminary data.</text>
</comment>
<keyword evidence="2" id="KW-0695">RNA-directed DNA polymerase</keyword>
<reference evidence="2 3" key="1">
    <citation type="journal article" date="2021" name="Elife">
        <title>Chloroplast acquisition without the gene transfer in kleptoplastic sea slugs, Plakobranchus ocellatus.</title>
        <authorList>
            <person name="Maeda T."/>
            <person name="Takahashi S."/>
            <person name="Yoshida T."/>
            <person name="Shimamura S."/>
            <person name="Takaki Y."/>
            <person name="Nagai Y."/>
            <person name="Toyoda A."/>
            <person name="Suzuki Y."/>
            <person name="Arimoto A."/>
            <person name="Ishii H."/>
            <person name="Satoh N."/>
            <person name="Nishiyama T."/>
            <person name="Hasebe M."/>
            <person name="Maruyama T."/>
            <person name="Minagawa J."/>
            <person name="Obokata J."/>
            <person name="Shigenobu S."/>
        </authorList>
    </citation>
    <scope>NUCLEOTIDE SEQUENCE [LARGE SCALE GENOMIC DNA]</scope>
</reference>
<dbReference type="PANTHER" id="PTHR33050">
    <property type="entry name" value="REVERSE TRANSCRIPTASE DOMAIN-CONTAINING PROTEIN"/>
    <property type="match status" value="1"/>
</dbReference>
<evidence type="ECO:0000313" key="3">
    <source>
        <dbReference type="Proteomes" id="UP000735302"/>
    </source>
</evidence>
<dbReference type="PROSITE" id="PS50878">
    <property type="entry name" value="RT_POL"/>
    <property type="match status" value="1"/>
</dbReference>
<name>A0AAV3ZXW5_9GAST</name>
<sequence>MENFCSALKLVKKDAFMAFIDLKDAYFSVSMHIRNSFVSSGETNMFEFNALPNGLALAPWLFTKLSKPIFASLRKKGHISTFVLDDSLLIGHAELEGVRNVCDTISVFSRTGFVVHPDKSKFESSKVIQYLGVIINSESMTLKLTEGRANSLVDT</sequence>
<dbReference type="PANTHER" id="PTHR33050:SF7">
    <property type="entry name" value="RIBONUCLEASE H"/>
    <property type="match status" value="1"/>
</dbReference>
<dbReference type="AlphaFoldDB" id="A0AAV3ZXW5"/>
<dbReference type="Pfam" id="PF00078">
    <property type="entry name" value="RVT_1"/>
    <property type="match status" value="1"/>
</dbReference>
<dbReference type="SUPFAM" id="SSF56672">
    <property type="entry name" value="DNA/RNA polymerases"/>
    <property type="match status" value="1"/>
</dbReference>
<dbReference type="InterPro" id="IPR000477">
    <property type="entry name" value="RT_dom"/>
</dbReference>
<keyword evidence="2" id="KW-0548">Nucleotidyltransferase</keyword>